<dbReference type="InterPro" id="IPR012337">
    <property type="entry name" value="RNaseH-like_sf"/>
</dbReference>
<sequence>METGGITKEMEICLTNLSDTHSPYSCMSVCNKYCRSDALPRDSVNVRYDRGAASRGHHIDSTVGCNVRRNKEDEVPDMSSAYVILSDSLGALRAIENCHRRSCRNKLIWEIKEHIISLDNQNKKIVLVWVPGHTGVLGNEKADWLAKRDRALRGAASRGHHIDSTVGCNVRRNKEDEVPDMSSAYVILSDSLGALRAIENCHRRSCRNKLIWEIKEHIISLDNQNKKIVLVWVPGHTGVLGNEKADWLAKRDRALRIGRDGGKKRQDIKDQDTIRFRTRLDWFLGLVICHRFHVSSS</sequence>
<dbReference type="Proteomes" id="UP001458880">
    <property type="component" value="Unassembled WGS sequence"/>
</dbReference>
<evidence type="ECO:0000256" key="4">
    <source>
        <dbReference type="ARBA" id="ARBA00022722"/>
    </source>
</evidence>
<dbReference type="PANTHER" id="PTHR10642:SF26">
    <property type="entry name" value="RIBONUCLEASE H1"/>
    <property type="match status" value="1"/>
</dbReference>
<evidence type="ECO:0000256" key="5">
    <source>
        <dbReference type="ARBA" id="ARBA00022723"/>
    </source>
</evidence>
<evidence type="ECO:0000256" key="1">
    <source>
        <dbReference type="ARBA" id="ARBA00000077"/>
    </source>
</evidence>
<protein>
    <recommendedName>
        <fullName evidence="3">ribonuclease H</fullName>
        <ecNumber evidence="3">3.1.26.4</ecNumber>
    </recommendedName>
</protein>
<dbReference type="EC" id="3.1.26.4" evidence="3"/>
<keyword evidence="7" id="KW-0378">Hydrolase</keyword>
<gene>
    <name evidence="9" type="ORF">QE152_g1933</name>
</gene>
<dbReference type="AlphaFoldDB" id="A0AAW1N4F2"/>
<comment type="catalytic activity">
    <reaction evidence="1">
        <text>Endonucleolytic cleavage to 5'-phosphomonoester.</text>
        <dbReference type="EC" id="3.1.26.4"/>
    </reaction>
</comment>
<dbReference type="GO" id="GO:0046872">
    <property type="term" value="F:metal ion binding"/>
    <property type="evidence" value="ECO:0007669"/>
    <property type="project" value="UniProtKB-KW"/>
</dbReference>
<evidence type="ECO:0000259" key="8">
    <source>
        <dbReference type="Pfam" id="PF00075"/>
    </source>
</evidence>
<evidence type="ECO:0000313" key="10">
    <source>
        <dbReference type="Proteomes" id="UP001458880"/>
    </source>
</evidence>
<keyword evidence="5" id="KW-0479">Metal-binding</keyword>
<dbReference type="GO" id="GO:0003676">
    <property type="term" value="F:nucleic acid binding"/>
    <property type="evidence" value="ECO:0007669"/>
    <property type="project" value="InterPro"/>
</dbReference>
<dbReference type="InterPro" id="IPR002156">
    <property type="entry name" value="RNaseH_domain"/>
</dbReference>
<dbReference type="GO" id="GO:0043137">
    <property type="term" value="P:DNA replication, removal of RNA primer"/>
    <property type="evidence" value="ECO:0007669"/>
    <property type="project" value="TreeGrafter"/>
</dbReference>
<name>A0AAW1N4F2_POPJA</name>
<keyword evidence="6" id="KW-0255">Endonuclease</keyword>
<keyword evidence="10" id="KW-1185">Reference proteome</keyword>
<dbReference type="InterPro" id="IPR050092">
    <property type="entry name" value="RNase_H"/>
</dbReference>
<dbReference type="EMBL" id="JASPKY010000012">
    <property type="protein sequence ID" value="KAK9753561.1"/>
    <property type="molecule type" value="Genomic_DNA"/>
</dbReference>
<evidence type="ECO:0000313" key="9">
    <source>
        <dbReference type="EMBL" id="KAK9753561.1"/>
    </source>
</evidence>
<reference evidence="9 10" key="1">
    <citation type="journal article" date="2024" name="BMC Genomics">
        <title>De novo assembly and annotation of Popillia japonica's genome with initial clues to its potential as an invasive pest.</title>
        <authorList>
            <person name="Cucini C."/>
            <person name="Boschi S."/>
            <person name="Funari R."/>
            <person name="Cardaioli E."/>
            <person name="Iannotti N."/>
            <person name="Marturano G."/>
            <person name="Paoli F."/>
            <person name="Bruttini M."/>
            <person name="Carapelli A."/>
            <person name="Frati F."/>
            <person name="Nardi F."/>
        </authorList>
    </citation>
    <scope>NUCLEOTIDE SEQUENCE [LARGE SCALE GENOMIC DNA]</scope>
    <source>
        <strain evidence="9">DMR45628</strain>
    </source>
</reference>
<organism evidence="9 10">
    <name type="scientific">Popillia japonica</name>
    <name type="common">Japanese beetle</name>
    <dbReference type="NCBI Taxonomy" id="7064"/>
    <lineage>
        <taxon>Eukaryota</taxon>
        <taxon>Metazoa</taxon>
        <taxon>Ecdysozoa</taxon>
        <taxon>Arthropoda</taxon>
        <taxon>Hexapoda</taxon>
        <taxon>Insecta</taxon>
        <taxon>Pterygota</taxon>
        <taxon>Neoptera</taxon>
        <taxon>Endopterygota</taxon>
        <taxon>Coleoptera</taxon>
        <taxon>Polyphaga</taxon>
        <taxon>Scarabaeiformia</taxon>
        <taxon>Scarabaeidae</taxon>
        <taxon>Rutelinae</taxon>
        <taxon>Popillia</taxon>
    </lineage>
</organism>
<dbReference type="SUPFAM" id="SSF53098">
    <property type="entry name" value="Ribonuclease H-like"/>
    <property type="match status" value="2"/>
</dbReference>
<comment type="similarity">
    <text evidence="2">Belongs to the RNase H family.</text>
</comment>
<evidence type="ECO:0000256" key="3">
    <source>
        <dbReference type="ARBA" id="ARBA00012180"/>
    </source>
</evidence>
<feature type="domain" description="RNase H type-1" evidence="8">
    <location>
        <begin position="183"/>
        <end position="251"/>
    </location>
</feature>
<evidence type="ECO:0000256" key="2">
    <source>
        <dbReference type="ARBA" id="ARBA00005300"/>
    </source>
</evidence>
<comment type="caution">
    <text evidence="9">The sequence shown here is derived from an EMBL/GenBank/DDBJ whole genome shotgun (WGS) entry which is preliminary data.</text>
</comment>
<dbReference type="GO" id="GO:0004523">
    <property type="term" value="F:RNA-DNA hybrid ribonuclease activity"/>
    <property type="evidence" value="ECO:0007669"/>
    <property type="project" value="UniProtKB-EC"/>
</dbReference>
<dbReference type="Gene3D" id="3.30.420.10">
    <property type="entry name" value="Ribonuclease H-like superfamily/Ribonuclease H"/>
    <property type="match status" value="2"/>
</dbReference>
<dbReference type="Pfam" id="PF00075">
    <property type="entry name" value="RNase_H"/>
    <property type="match status" value="2"/>
</dbReference>
<accession>A0AAW1N4F2</accession>
<evidence type="ECO:0000256" key="6">
    <source>
        <dbReference type="ARBA" id="ARBA00022759"/>
    </source>
</evidence>
<keyword evidence="4" id="KW-0540">Nuclease</keyword>
<proteinExistence type="inferred from homology"/>
<evidence type="ECO:0000256" key="7">
    <source>
        <dbReference type="ARBA" id="ARBA00022801"/>
    </source>
</evidence>
<dbReference type="PANTHER" id="PTHR10642">
    <property type="entry name" value="RIBONUCLEASE H1"/>
    <property type="match status" value="1"/>
</dbReference>
<dbReference type="InterPro" id="IPR036397">
    <property type="entry name" value="RNaseH_sf"/>
</dbReference>
<feature type="domain" description="RNase H type-1" evidence="8">
    <location>
        <begin position="80"/>
        <end position="148"/>
    </location>
</feature>